<dbReference type="EMBL" id="WKFB01000201">
    <property type="protein sequence ID" value="KAF6731983.1"/>
    <property type="molecule type" value="Genomic_DNA"/>
</dbReference>
<name>A0A834CHF7_ORYME</name>
<sequence length="114" mass="12263">MIDDRLSVFVYDVLGKCQLGRSMVPPVRFVPSTHVLIKVGGGKAASLFMSVTEVEAQTSPGFDGYGLEMRRGTVLPSATTDLPEASPLLHIEVKKVGVGSGRVPITRDPLVRKK</sequence>
<proteinExistence type="predicted"/>
<evidence type="ECO:0000313" key="1">
    <source>
        <dbReference type="EMBL" id="KAF6731983.1"/>
    </source>
</evidence>
<reference evidence="1" key="1">
    <citation type="journal article" name="BMC Genomics">
        <title>Long-read sequencing and de novo genome assembly of marine medaka (Oryzias melastigma).</title>
        <authorList>
            <person name="Liang P."/>
            <person name="Saqib H.S.A."/>
            <person name="Ni X."/>
            <person name="Shen Y."/>
        </authorList>
    </citation>
    <scope>NUCLEOTIDE SEQUENCE</scope>
    <source>
        <strain evidence="1">Bigg-433</strain>
    </source>
</reference>
<protein>
    <submittedName>
        <fullName evidence="1">Uncharacterized protein</fullName>
    </submittedName>
</protein>
<gene>
    <name evidence="1" type="ORF">FQA47_008037</name>
</gene>
<dbReference type="Proteomes" id="UP000646548">
    <property type="component" value="Unassembled WGS sequence"/>
</dbReference>
<accession>A0A834CHF7</accession>
<comment type="caution">
    <text evidence="1">The sequence shown here is derived from an EMBL/GenBank/DDBJ whole genome shotgun (WGS) entry which is preliminary data.</text>
</comment>
<dbReference type="AlphaFoldDB" id="A0A834CHF7"/>
<evidence type="ECO:0000313" key="2">
    <source>
        <dbReference type="Proteomes" id="UP000646548"/>
    </source>
</evidence>
<organism evidence="1 2">
    <name type="scientific">Oryzias melastigma</name>
    <name type="common">Marine medaka</name>
    <dbReference type="NCBI Taxonomy" id="30732"/>
    <lineage>
        <taxon>Eukaryota</taxon>
        <taxon>Metazoa</taxon>
        <taxon>Chordata</taxon>
        <taxon>Craniata</taxon>
        <taxon>Vertebrata</taxon>
        <taxon>Euteleostomi</taxon>
        <taxon>Actinopterygii</taxon>
        <taxon>Neopterygii</taxon>
        <taxon>Teleostei</taxon>
        <taxon>Neoteleostei</taxon>
        <taxon>Acanthomorphata</taxon>
        <taxon>Ovalentaria</taxon>
        <taxon>Atherinomorphae</taxon>
        <taxon>Beloniformes</taxon>
        <taxon>Adrianichthyidae</taxon>
        <taxon>Oryziinae</taxon>
        <taxon>Oryzias</taxon>
    </lineage>
</organism>